<dbReference type="InterPro" id="IPR026906">
    <property type="entry name" value="LRR_5"/>
</dbReference>
<dbReference type="InterPro" id="IPR003961">
    <property type="entry name" value="FN3_dom"/>
</dbReference>
<comment type="caution">
    <text evidence="3">The sequence shown here is derived from an EMBL/GenBank/DDBJ whole genome shotgun (WGS) entry which is preliminary data.</text>
</comment>
<keyword evidence="1" id="KW-0732">Signal</keyword>
<dbReference type="PANTHER" id="PTHR45661">
    <property type="entry name" value="SURFACE ANTIGEN"/>
    <property type="match status" value="1"/>
</dbReference>
<evidence type="ECO:0000313" key="3">
    <source>
        <dbReference type="EMBL" id="CDA10847.1"/>
    </source>
</evidence>
<evidence type="ECO:0000313" key="4">
    <source>
        <dbReference type="Proteomes" id="UP000017980"/>
    </source>
</evidence>
<dbReference type="Gene3D" id="2.60.40.10">
    <property type="entry name" value="Immunoglobulins"/>
    <property type="match status" value="2"/>
</dbReference>
<feature type="signal peptide" evidence="1">
    <location>
        <begin position="1"/>
        <end position="24"/>
    </location>
</feature>
<dbReference type="SUPFAM" id="SSF52058">
    <property type="entry name" value="L domain-like"/>
    <property type="match status" value="1"/>
</dbReference>
<dbReference type="Gene3D" id="3.80.10.10">
    <property type="entry name" value="Ribonuclease Inhibitor"/>
    <property type="match status" value="3"/>
</dbReference>
<feature type="domain" description="Fibronectin type-III" evidence="2">
    <location>
        <begin position="455"/>
        <end position="547"/>
    </location>
</feature>
<dbReference type="InterPro" id="IPR036116">
    <property type="entry name" value="FN3_sf"/>
</dbReference>
<dbReference type="InterPro" id="IPR032675">
    <property type="entry name" value="LRR_dom_sf"/>
</dbReference>
<dbReference type="SUPFAM" id="SSF49265">
    <property type="entry name" value="Fibronectin type III"/>
    <property type="match status" value="1"/>
</dbReference>
<dbReference type="PANTHER" id="PTHR45661:SF3">
    <property type="entry name" value="IG-LIKE DOMAIN-CONTAINING PROTEIN"/>
    <property type="match status" value="1"/>
</dbReference>
<dbReference type="CDD" id="cd00063">
    <property type="entry name" value="FN3"/>
    <property type="match status" value="1"/>
</dbReference>
<dbReference type="EMBL" id="CBBD010000047">
    <property type="protein sequence ID" value="CDA10847.1"/>
    <property type="molecule type" value="Genomic_DNA"/>
</dbReference>
<gene>
    <name evidence="3" type="ORF">BN488_01874</name>
</gene>
<sequence length="637" mass="72133">MKKKLLWIFLVFAMCFFSRDCVFAQQDEGERILDGHIEYHVKDGEATVTNSINCYGLDIVIPREINGYKVTAIGNNAFNGCNAKSIELPDTIKTIEFRAFYDCETKDIKLSEGIETIGRESFSGCLAKEIYIPKSVKLIKYHAFSFSDLENVMFAGDVDGLYIESMAFCGCKNLKRLEIPEGTTYIEDDIIYSSNVEYLSIPSTVKTIQANCFRFSYSLKTVKLADGIERLEKDAFSYCKNLQYINLPDSITYIGGGCFSDTNIENIILPKNLELLRSYMFFRCTNLKNVQLPEGIVKIESEAFRDCTSLTKIILPESINQMGIDIFEGCKNLERVDFLSTSCIPYINTFKGCDKVTLYVREALRNKVGNLNVNIKYFTEMKNCVVGNIRDREYTGKNINIKPKIRYNSELLVEGKDYTISYKNNKDIGRATVVYKGMGDYAGTKDVTFLIIPTKAKNMSITNIKATSVVINWKEDPLVDTYIITARDVNGKAISEFVENEPGLNSVTLTGLDSAMKYNVTITSITKRLSTLFNNVSNSISFYTNPSKVYNFRALSDKKKNLYMTWNAVKRVDGYQVKIATSRYGTYSTVCTAKGTILSRYGYTSGKTYYLKVRAYKVIDGKKVYGLYSDVKSVKIK</sequence>
<dbReference type="RefSeq" id="WP_022072074.1">
    <property type="nucleotide sequence ID" value="NZ_HF999328.1"/>
</dbReference>
<proteinExistence type="predicted"/>
<dbReference type="SMART" id="SM00060">
    <property type="entry name" value="FN3"/>
    <property type="match status" value="2"/>
</dbReference>
<dbReference type="Proteomes" id="UP000017980">
    <property type="component" value="Unassembled WGS sequence"/>
</dbReference>
<dbReference type="InterPro" id="IPR053139">
    <property type="entry name" value="Surface_bspA-like"/>
</dbReference>
<dbReference type="Pfam" id="PF00041">
    <property type="entry name" value="fn3"/>
    <property type="match status" value="1"/>
</dbReference>
<dbReference type="InterPro" id="IPR013783">
    <property type="entry name" value="Ig-like_fold"/>
</dbReference>
<reference evidence="3" key="1">
    <citation type="submission" date="2012-11" db="EMBL/GenBank/DDBJ databases">
        <title>Dependencies among metagenomic species, viruses, plasmids and units of genetic variation.</title>
        <authorList>
            <person name="Nielsen H.B."/>
            <person name="Almeida M."/>
            <person name="Juncker A.S."/>
            <person name="Rasmussen S."/>
            <person name="Li J."/>
            <person name="Sunagawa S."/>
            <person name="Plichta D."/>
            <person name="Gautier L."/>
            <person name="Le Chatelier E."/>
            <person name="Peletier E."/>
            <person name="Bonde I."/>
            <person name="Nielsen T."/>
            <person name="Manichanh C."/>
            <person name="Arumugam M."/>
            <person name="Batto J."/>
            <person name="Santos M.B.Q.D."/>
            <person name="Blom N."/>
            <person name="Borruel N."/>
            <person name="Burgdorf K.S."/>
            <person name="Boumezbeur F."/>
            <person name="Casellas F."/>
            <person name="Dore J."/>
            <person name="Guarner F."/>
            <person name="Hansen T."/>
            <person name="Hildebrand F."/>
            <person name="Kaas R.S."/>
            <person name="Kennedy S."/>
            <person name="Kristiansen K."/>
            <person name="Kultima J.R."/>
            <person name="Leonard P."/>
            <person name="Levenez F."/>
            <person name="Lund O."/>
            <person name="Moumen B."/>
            <person name="Le Paslier D."/>
            <person name="Pons N."/>
            <person name="Pedersen O."/>
            <person name="Prifti E."/>
            <person name="Qin J."/>
            <person name="Raes J."/>
            <person name="Tap J."/>
            <person name="Tims S."/>
            <person name="Ussery D.W."/>
            <person name="Yamada T."/>
            <person name="MetaHit consortium"/>
            <person name="Renault P."/>
            <person name="Sicheritz-Ponten T."/>
            <person name="Bork P."/>
            <person name="Wang J."/>
            <person name="Brunak S."/>
            <person name="Ehrlich S.D."/>
        </authorList>
    </citation>
    <scope>NUCLEOTIDE SEQUENCE [LARGE SCALE GENOMIC DNA]</scope>
</reference>
<dbReference type="PROSITE" id="PS50853">
    <property type="entry name" value="FN3"/>
    <property type="match status" value="1"/>
</dbReference>
<protein>
    <submittedName>
        <fullName evidence="3">Ig-like domain-containing surface protein</fullName>
    </submittedName>
</protein>
<evidence type="ECO:0000256" key="1">
    <source>
        <dbReference type="SAM" id="SignalP"/>
    </source>
</evidence>
<organism evidence="3 4">
    <name type="scientific">Intestinibacter bartlettii CAG:1329</name>
    <dbReference type="NCBI Taxonomy" id="1263063"/>
    <lineage>
        <taxon>Bacteria</taxon>
        <taxon>Bacillati</taxon>
        <taxon>Bacillota</taxon>
        <taxon>Clostridia</taxon>
        <taxon>Peptostreptococcales</taxon>
        <taxon>Peptostreptococcaceae</taxon>
        <taxon>Intestinibacter</taxon>
    </lineage>
</organism>
<dbReference type="Gene3D" id="3.40.50.12480">
    <property type="match status" value="1"/>
</dbReference>
<name>R5Y2C6_9FIRM</name>
<dbReference type="Pfam" id="PF13306">
    <property type="entry name" value="LRR_5"/>
    <property type="match status" value="2"/>
</dbReference>
<accession>R5Y2C6</accession>
<feature type="chain" id="PRO_5004397815" evidence="1">
    <location>
        <begin position="25"/>
        <end position="637"/>
    </location>
</feature>
<evidence type="ECO:0000259" key="2">
    <source>
        <dbReference type="PROSITE" id="PS50853"/>
    </source>
</evidence>
<dbReference type="AlphaFoldDB" id="R5Y2C6"/>